<protein>
    <submittedName>
        <fullName evidence="3">YfhG lipoprotein</fullName>
    </submittedName>
</protein>
<feature type="region of interest" description="Disordered" evidence="2">
    <location>
        <begin position="224"/>
        <end position="288"/>
    </location>
</feature>
<feature type="compositionally biased region" description="Basic and acidic residues" evidence="2">
    <location>
        <begin position="275"/>
        <end position="288"/>
    </location>
</feature>
<reference evidence="3 4" key="1">
    <citation type="submission" date="2019-03" db="EMBL/GenBank/DDBJ databases">
        <title>Genomic Encyclopedia of Type Strains, Phase IV (KMG-IV): sequencing the most valuable type-strain genomes for metagenomic binning, comparative biology and taxonomic classification.</title>
        <authorList>
            <person name="Goeker M."/>
        </authorList>
    </citation>
    <scope>NUCLEOTIDE SEQUENCE [LARGE SCALE GENOMIC DNA]</scope>
    <source>
        <strain evidence="3 4">DSM 16730</strain>
    </source>
</reference>
<name>A0A4R3VK70_9GAMM</name>
<keyword evidence="1" id="KW-0175">Coiled coil</keyword>
<keyword evidence="4" id="KW-1185">Reference proteome</keyword>
<feature type="coiled-coil region" evidence="1">
    <location>
        <begin position="191"/>
        <end position="218"/>
    </location>
</feature>
<dbReference type="InterPro" id="IPR025262">
    <property type="entry name" value="QseG"/>
</dbReference>
<gene>
    <name evidence="3" type="ORF">EDC54_111104</name>
</gene>
<dbReference type="Pfam" id="PF13942">
    <property type="entry name" value="Lipoprotein_20"/>
    <property type="match status" value="1"/>
</dbReference>
<dbReference type="EMBL" id="SMBY01000011">
    <property type="protein sequence ID" value="TCV04234.1"/>
    <property type="molecule type" value="Genomic_DNA"/>
</dbReference>
<evidence type="ECO:0000256" key="2">
    <source>
        <dbReference type="SAM" id="MobiDB-lite"/>
    </source>
</evidence>
<keyword evidence="3" id="KW-0449">Lipoprotein</keyword>
<comment type="caution">
    <text evidence="3">The sequence shown here is derived from an EMBL/GenBank/DDBJ whole genome shotgun (WGS) entry which is preliminary data.</text>
</comment>
<evidence type="ECO:0000256" key="1">
    <source>
        <dbReference type="SAM" id="Coils"/>
    </source>
</evidence>
<dbReference type="AlphaFoldDB" id="A0A4R3VK70"/>
<organism evidence="3 4">
    <name type="scientific">Samsonia erythrinae</name>
    <dbReference type="NCBI Taxonomy" id="160434"/>
    <lineage>
        <taxon>Bacteria</taxon>
        <taxon>Pseudomonadati</taxon>
        <taxon>Pseudomonadota</taxon>
        <taxon>Gammaproteobacteria</taxon>
        <taxon>Enterobacterales</taxon>
        <taxon>Pectobacteriaceae</taxon>
        <taxon>Samsonia</taxon>
    </lineage>
</organism>
<evidence type="ECO:0000313" key="3">
    <source>
        <dbReference type="EMBL" id="TCV04234.1"/>
    </source>
</evidence>
<dbReference type="Proteomes" id="UP000295433">
    <property type="component" value="Unassembled WGS sequence"/>
</dbReference>
<dbReference type="OrthoDB" id="6485482at2"/>
<sequence>MNAWLTNGWRVSRGLVNGWFKNRSSFRLLKLMVLVSSVVLGACHHHVNSGIALLDTEGAPPKEQVADFRVAQCEHLWEVDDRDSMNNALYWLRAMDCAGRLTPFQAREEAEQAAGEGWENAFKQGILLDNAGITQAERRQVLEQMNLHRLAFPAALRPLIQTWRDKQTLFLALSDERLRYKRLQESSDKQLDALRAQLNLLQYQLETTTQKLENLTDIERQLSSRKQLSGDMPDNEAERRDAASGERNGMSNSPAKPGHESVDADDTYTLPMESTTDKPTKKKESAKP</sequence>
<evidence type="ECO:0000313" key="4">
    <source>
        <dbReference type="Proteomes" id="UP000295433"/>
    </source>
</evidence>
<proteinExistence type="predicted"/>
<dbReference type="NCBIfam" id="NF007997">
    <property type="entry name" value="PRK10722.1"/>
    <property type="match status" value="1"/>
</dbReference>
<accession>A0A4R3VK70</accession>